<evidence type="ECO:0000259" key="10">
    <source>
        <dbReference type="Pfam" id="PF16000"/>
    </source>
</evidence>
<proteinExistence type="inferred from homology"/>
<keyword evidence="4" id="KW-1003">Cell membrane</keyword>
<protein>
    <submittedName>
        <fullName evidence="12">Capping protein, Arp2/3 and myosin-I linker protein 3-like</fullName>
    </submittedName>
</protein>
<dbReference type="GO" id="GO:0034315">
    <property type="term" value="P:regulation of Arp2/3 complex-mediated actin nucleation"/>
    <property type="evidence" value="ECO:0007669"/>
    <property type="project" value="TreeGrafter"/>
</dbReference>
<keyword evidence="5" id="KW-0963">Cytoplasm</keyword>
<feature type="region of interest" description="Disordered" evidence="9">
    <location>
        <begin position="1271"/>
        <end position="1312"/>
    </location>
</feature>
<feature type="compositionally biased region" description="Basic and acidic residues" evidence="9">
    <location>
        <begin position="1071"/>
        <end position="1080"/>
    </location>
</feature>
<comment type="subcellular location">
    <subcellularLocation>
        <location evidence="1">Cell membrane</location>
    </subcellularLocation>
    <subcellularLocation>
        <location evidence="2">Cytoplasm</location>
    </subcellularLocation>
</comment>
<dbReference type="Pfam" id="PF17888">
    <property type="entry name" value="Carm_PH"/>
    <property type="match status" value="1"/>
</dbReference>
<dbReference type="InterPro" id="IPR011993">
    <property type="entry name" value="PH-like_dom_sf"/>
</dbReference>
<evidence type="ECO:0000256" key="8">
    <source>
        <dbReference type="ARBA" id="ARBA00023136"/>
    </source>
</evidence>
<feature type="compositionally biased region" description="Basic and acidic residues" evidence="9">
    <location>
        <begin position="1110"/>
        <end position="1121"/>
    </location>
</feature>
<feature type="region of interest" description="Disordered" evidence="9">
    <location>
        <begin position="940"/>
        <end position="976"/>
    </location>
</feature>
<organism evidence="12 13">
    <name type="scientific">Mastacembelus armatus</name>
    <name type="common">zig-zag eel</name>
    <dbReference type="NCBI Taxonomy" id="205130"/>
    <lineage>
        <taxon>Eukaryota</taxon>
        <taxon>Metazoa</taxon>
        <taxon>Chordata</taxon>
        <taxon>Craniata</taxon>
        <taxon>Vertebrata</taxon>
        <taxon>Euteleostomi</taxon>
        <taxon>Actinopterygii</taxon>
        <taxon>Neopterygii</taxon>
        <taxon>Teleostei</taxon>
        <taxon>Neoteleostei</taxon>
        <taxon>Acanthomorphata</taxon>
        <taxon>Anabantaria</taxon>
        <taxon>Synbranchiformes</taxon>
        <taxon>Mastacembelidae</taxon>
        <taxon>Mastacembelus</taxon>
    </lineage>
</organism>
<dbReference type="Pfam" id="PF16000">
    <property type="entry name" value="CARMIL_C"/>
    <property type="match status" value="1"/>
</dbReference>
<dbReference type="GO" id="GO:0005737">
    <property type="term" value="C:cytoplasm"/>
    <property type="evidence" value="ECO:0007669"/>
    <property type="project" value="UniProtKB-SubCell"/>
</dbReference>
<evidence type="ECO:0000256" key="5">
    <source>
        <dbReference type="ARBA" id="ARBA00022490"/>
    </source>
</evidence>
<evidence type="ECO:0000256" key="9">
    <source>
        <dbReference type="SAM" id="MobiDB-lite"/>
    </source>
</evidence>
<feature type="compositionally biased region" description="Basic and acidic residues" evidence="9">
    <location>
        <begin position="1184"/>
        <end position="1202"/>
    </location>
</feature>
<dbReference type="GO" id="GO:0016477">
    <property type="term" value="P:cell migration"/>
    <property type="evidence" value="ECO:0007669"/>
    <property type="project" value="TreeGrafter"/>
</dbReference>
<dbReference type="Proteomes" id="UP000261640">
    <property type="component" value="Unplaced"/>
</dbReference>
<dbReference type="InterPro" id="IPR041245">
    <property type="entry name" value="CARMIL_PH"/>
</dbReference>
<feature type="compositionally biased region" description="Basic residues" evidence="9">
    <location>
        <begin position="949"/>
        <end position="964"/>
    </location>
</feature>
<evidence type="ECO:0000256" key="6">
    <source>
        <dbReference type="ARBA" id="ARBA00022614"/>
    </source>
</evidence>
<keyword evidence="7" id="KW-0677">Repeat</keyword>
<evidence type="ECO:0000259" key="11">
    <source>
        <dbReference type="Pfam" id="PF17888"/>
    </source>
</evidence>
<evidence type="ECO:0000313" key="12">
    <source>
        <dbReference type="Ensembl" id="ENSMAMP00000023149.2"/>
    </source>
</evidence>
<dbReference type="SMART" id="SM00368">
    <property type="entry name" value="LRR_RI"/>
    <property type="match status" value="3"/>
</dbReference>
<dbReference type="Pfam" id="PF13516">
    <property type="entry name" value="LRR_6"/>
    <property type="match status" value="1"/>
</dbReference>
<dbReference type="GeneTree" id="ENSGT00940000157990"/>
<evidence type="ECO:0000256" key="3">
    <source>
        <dbReference type="ARBA" id="ARBA00007298"/>
    </source>
</evidence>
<feature type="domain" description="CARMIL pleckstrin homology" evidence="11">
    <location>
        <begin position="16"/>
        <end position="109"/>
    </location>
</feature>
<dbReference type="PANTHER" id="PTHR24112:SF43">
    <property type="entry name" value="CAPPING PROTEIN, ARP2_3 AND MYOSIN-I LINKER PROTEIN 3"/>
    <property type="match status" value="1"/>
</dbReference>
<dbReference type="GO" id="GO:0030027">
    <property type="term" value="C:lamellipodium"/>
    <property type="evidence" value="ECO:0007669"/>
    <property type="project" value="TreeGrafter"/>
</dbReference>
<evidence type="ECO:0000256" key="7">
    <source>
        <dbReference type="ARBA" id="ARBA00022737"/>
    </source>
</evidence>
<dbReference type="FunFam" id="3.80.10.10:FF:000009">
    <property type="entry name" value="F-actin-uncapping protein LRRC16A isoform X1"/>
    <property type="match status" value="1"/>
</dbReference>
<keyword evidence="8" id="KW-0472">Membrane</keyword>
<dbReference type="InParanoid" id="A0A3Q3MQV1"/>
<comment type="similarity">
    <text evidence="3">Belongs to the CARMIL family.</text>
</comment>
<reference evidence="12" key="2">
    <citation type="submission" date="2025-09" db="UniProtKB">
        <authorList>
            <consortium name="Ensembl"/>
        </authorList>
    </citation>
    <scope>IDENTIFICATION</scope>
</reference>
<dbReference type="Ensembl" id="ENSMAMT00000023741.2">
    <property type="protein sequence ID" value="ENSMAMP00000023149.2"/>
    <property type="gene ID" value="ENSMAMG00000015543.2"/>
</dbReference>
<dbReference type="InterPro" id="IPR001611">
    <property type="entry name" value="Leu-rich_rpt"/>
</dbReference>
<dbReference type="InterPro" id="IPR031943">
    <property type="entry name" value="CARMIL_C"/>
</dbReference>
<dbReference type="InterPro" id="IPR032675">
    <property type="entry name" value="LRR_dom_sf"/>
</dbReference>
<keyword evidence="13" id="KW-1185">Reference proteome</keyword>
<evidence type="ECO:0000256" key="4">
    <source>
        <dbReference type="ARBA" id="ARBA00022475"/>
    </source>
</evidence>
<feature type="domain" description="CARMIL C-terminal" evidence="10">
    <location>
        <begin position="768"/>
        <end position="1026"/>
    </location>
</feature>
<reference evidence="12" key="1">
    <citation type="submission" date="2025-08" db="UniProtKB">
        <authorList>
            <consortium name="Ensembl"/>
        </authorList>
    </citation>
    <scope>IDENTIFICATION</scope>
</reference>
<evidence type="ECO:0000313" key="13">
    <source>
        <dbReference type="Proteomes" id="UP000261640"/>
    </source>
</evidence>
<evidence type="ECO:0000256" key="2">
    <source>
        <dbReference type="ARBA" id="ARBA00004496"/>
    </source>
</evidence>
<dbReference type="PANTHER" id="PTHR24112">
    <property type="entry name" value="LEUCINE-RICH REPEAT, ISOFORM F-RELATED"/>
    <property type="match status" value="1"/>
</dbReference>
<keyword evidence="6" id="KW-0433">Leucine-rich repeat</keyword>
<evidence type="ECO:0000256" key="1">
    <source>
        <dbReference type="ARBA" id="ARBA00004236"/>
    </source>
</evidence>
<accession>A0A3Q3MQV1</accession>
<name>A0A3Q3MQV1_9TELE</name>
<dbReference type="InterPro" id="IPR051279">
    <property type="entry name" value="PP1-Reg/Actin-Interact_Protein"/>
</dbReference>
<dbReference type="STRING" id="205130.ENSMAMP00000023149"/>
<dbReference type="GO" id="GO:0005886">
    <property type="term" value="C:plasma membrane"/>
    <property type="evidence" value="ECO:0007669"/>
    <property type="project" value="UniProtKB-SubCell"/>
</dbReference>
<feature type="region of interest" description="Disordered" evidence="9">
    <location>
        <begin position="1053"/>
        <end position="1208"/>
    </location>
</feature>
<feature type="compositionally biased region" description="Basic residues" evidence="9">
    <location>
        <begin position="892"/>
        <end position="901"/>
    </location>
</feature>
<feature type="region of interest" description="Disordered" evidence="9">
    <location>
        <begin position="892"/>
        <end position="928"/>
    </location>
</feature>
<dbReference type="Gene3D" id="2.30.29.30">
    <property type="entry name" value="Pleckstrin-homology domain (PH domain)/Phosphotyrosine-binding domain (PTB)"/>
    <property type="match status" value="1"/>
</dbReference>
<dbReference type="Gene3D" id="3.80.10.10">
    <property type="entry name" value="Ribonuclease Inhibitor"/>
    <property type="match status" value="1"/>
</dbReference>
<sequence length="1312" mass="145981">MSLTESIRKIIDKSSIKLVRAIKLDTKNGKTEDRILVLTTWRLYFLAPKVPAKVESTFNFLEIRALNSHPEHQVVIDTDKSSYSLRFESREHLNHVVSHINFALSRIFNNSIFAPSICHSDSDLSEGSRKYSPSSETSVETQRACGGFSETYAALCDYNGISCKEEVQWDVDTIYHSQDNREFNLLDFSHLESRDLAVIVASMAYNTWFTKLYCKDLRIGSEVTEQVLHTVSKSSSLEEITLENAGLKSDFPQKMSAALSENPASVIHSLNLAHNSLDNQGVSNLIQQVCRLSKGLRLLNLSKTSLTSKGVVSLSQALCSSDEYSNSLLHLDLSKNPGVLSGEDASNLYLFLSQPNCLVHLDLSGTDCSVDSLFGALLRGCCADLSFLNLSKNSFSHRKVKDTLPLFRQFFSSAFSLTHVSLASMKLPPDVLRALLTGLTSNPHINDLYLDISSCELRSPGAAVIQELFPRVSSIATLDISDNGLDADLLTVLPALSRHPSLKHLHLGKNFSIKNRLLDEVLQKLVQLIQEEECVLQSLSLTDSRLRSRGTVLVNALGSNTCLRKVDLSGNNMDDIGAKMLSKALQINTTLRSVTWDRNNTSAAGFLDVARALEHNFTLQYMPLPLSDISQAYRSAPERTEQALTKIQRALVRNNQTQRFSQRQALRLHQGLVTSTAEQVMERLCVRVQQQVSILRGAGEMEEIQAAKQVLKEARNSRALYPSLCELAHVLSVDGPVRQRLDSLAGELAKAADKELQVIVDSMVSLCRELCPLSSSAAERLSPPLSSVSERVSIPRSAIRTALMERAAQDIHRALEEVKLSVVSYLTNSIVDQILQELYTTHKTLTQQMSHLKRWEGACEDGTGWRFNRHRDSLDITDEELGTSIDTIAIKKHSSRTRRIRPVSTRLSLGDDSSSSPPPSVPSYSSPLSRSASWEGLSELPTQGLPLHHVTRVRPRPPRRHKGGHIPAENCNENGGISPLDDGLPEFYTKRVLPDSQLSSLHKAHSLRRKKRRNMLAIFGFRKNRNQTQSSQGSKEPEAELYGDGTATENVYTLLQPPRSVTRAGSPGEGADGKMNDHQGKNTLILSPPPVPGIPHPCATGSKHPFYSPREQDMQGDRHACPDAAGGLTEGWRSSGGGGRPAAYASKPDPPPQSSKPNLSKLRQRHRLESSDALPGTEEEGDTDRDLGKMEKKEREKRRDSEGQPPPIPEKVYILWPHLSCHIFITLYCMNRLDTNTVTIPCIFKYTRYCIYLFFLENFVFDSFLCRTDRESPNNVEKPPNRKPPVKKPRLPQNRNKSLDFISSPPGHSELL</sequence>
<feature type="region of interest" description="Disordered" evidence="9">
    <location>
        <begin position="1022"/>
        <end position="1041"/>
    </location>
</feature>
<dbReference type="SUPFAM" id="SSF52047">
    <property type="entry name" value="RNI-like"/>
    <property type="match status" value="2"/>
</dbReference>